<evidence type="ECO:0000313" key="10">
    <source>
        <dbReference type="Proteomes" id="UP000595897"/>
    </source>
</evidence>
<proteinExistence type="inferred from homology"/>
<dbReference type="InterPro" id="IPR050250">
    <property type="entry name" value="Macrolide_Exporter_MacB"/>
</dbReference>
<accession>A0A7R7EHK1</accession>
<protein>
    <submittedName>
        <fullName evidence="9">Efflux ABC transporter permease</fullName>
    </submittedName>
</protein>
<dbReference type="KEGG" id="ahb:bsdtb5_00960"/>
<feature type="transmembrane region" description="Helical" evidence="7">
    <location>
        <begin position="433"/>
        <end position="451"/>
    </location>
</feature>
<evidence type="ECO:0000256" key="2">
    <source>
        <dbReference type="ARBA" id="ARBA00022475"/>
    </source>
</evidence>
<feature type="transmembrane region" description="Helical" evidence="7">
    <location>
        <begin position="711"/>
        <end position="731"/>
    </location>
</feature>
<keyword evidence="2" id="KW-1003">Cell membrane</keyword>
<dbReference type="Pfam" id="PF02687">
    <property type="entry name" value="FtsX"/>
    <property type="match status" value="2"/>
</dbReference>
<dbReference type="EMBL" id="AP024169">
    <property type="protein sequence ID" value="BCN28801.1"/>
    <property type="molecule type" value="Genomic_DNA"/>
</dbReference>
<reference evidence="9 10" key="1">
    <citation type="submission" date="2020-11" db="EMBL/GenBank/DDBJ databases">
        <title>Draft genome sequencing of a Lachnospiraceae strain isolated from anoxic soil subjected to BSD treatment.</title>
        <authorList>
            <person name="Uek A."/>
            <person name="Tonouchi A."/>
        </authorList>
    </citation>
    <scope>NUCLEOTIDE SEQUENCE [LARGE SCALE GENOMIC DNA]</scope>
    <source>
        <strain evidence="9 10">TB5</strain>
    </source>
</reference>
<dbReference type="GO" id="GO:0005886">
    <property type="term" value="C:plasma membrane"/>
    <property type="evidence" value="ECO:0007669"/>
    <property type="project" value="UniProtKB-SubCell"/>
</dbReference>
<dbReference type="Proteomes" id="UP000595897">
    <property type="component" value="Chromosome"/>
</dbReference>
<gene>
    <name evidence="9" type="ORF">bsdtb5_00960</name>
</gene>
<evidence type="ECO:0000256" key="3">
    <source>
        <dbReference type="ARBA" id="ARBA00022692"/>
    </source>
</evidence>
<feature type="transmembrane region" description="Helical" evidence="7">
    <location>
        <begin position="321"/>
        <end position="344"/>
    </location>
</feature>
<comment type="subcellular location">
    <subcellularLocation>
        <location evidence="1">Cell membrane</location>
        <topology evidence="1">Multi-pass membrane protein</topology>
    </subcellularLocation>
</comment>
<evidence type="ECO:0000256" key="4">
    <source>
        <dbReference type="ARBA" id="ARBA00022989"/>
    </source>
</evidence>
<feature type="domain" description="ABC3 transporter permease C-terminal" evidence="8">
    <location>
        <begin position="272"/>
        <end position="393"/>
    </location>
</feature>
<dbReference type="PANTHER" id="PTHR30572:SF4">
    <property type="entry name" value="ABC TRANSPORTER PERMEASE YTRF"/>
    <property type="match status" value="1"/>
</dbReference>
<dbReference type="AlphaFoldDB" id="A0A7R7EHK1"/>
<keyword evidence="3 7" id="KW-0812">Transmembrane</keyword>
<dbReference type="InterPro" id="IPR003838">
    <property type="entry name" value="ABC3_permease_C"/>
</dbReference>
<keyword evidence="5 7" id="KW-0472">Membrane</keyword>
<evidence type="ECO:0000259" key="8">
    <source>
        <dbReference type="Pfam" id="PF02687"/>
    </source>
</evidence>
<feature type="transmembrane region" description="Helical" evidence="7">
    <location>
        <begin position="266"/>
        <end position="289"/>
    </location>
</feature>
<feature type="domain" description="ABC3 transporter permease C-terminal" evidence="8">
    <location>
        <begin position="718"/>
        <end position="834"/>
    </location>
</feature>
<keyword evidence="10" id="KW-1185">Reference proteome</keyword>
<keyword evidence="4 7" id="KW-1133">Transmembrane helix</keyword>
<comment type="similarity">
    <text evidence="6">Belongs to the ABC-4 integral membrane protein family.</text>
</comment>
<evidence type="ECO:0000256" key="1">
    <source>
        <dbReference type="ARBA" id="ARBA00004651"/>
    </source>
</evidence>
<evidence type="ECO:0000256" key="7">
    <source>
        <dbReference type="SAM" id="Phobius"/>
    </source>
</evidence>
<name>A0A7R7EHK1_9FIRM</name>
<feature type="transmembrane region" description="Helical" evidence="7">
    <location>
        <begin position="766"/>
        <end position="789"/>
    </location>
</feature>
<evidence type="ECO:0000313" key="9">
    <source>
        <dbReference type="EMBL" id="BCN28801.1"/>
    </source>
</evidence>
<dbReference type="GO" id="GO:0022857">
    <property type="term" value="F:transmembrane transporter activity"/>
    <property type="evidence" value="ECO:0007669"/>
    <property type="project" value="TreeGrafter"/>
</dbReference>
<feature type="transmembrane region" description="Helical" evidence="7">
    <location>
        <begin position="801"/>
        <end position="822"/>
    </location>
</feature>
<feature type="transmembrane region" description="Helical" evidence="7">
    <location>
        <begin position="364"/>
        <end position="389"/>
    </location>
</feature>
<sequence>MRRLIKVSNQKTIHMLSRRFLRKDDRRNLIAILAIALTALLFTSLVTISATIQKSMKQSEIRINGTSHAYAKNLSENEYKVLEKDKEIKSISYNVFLSIAWNKELTNIQSEIRYAEDENAKSFGCYPKVGRMPNSENELATSTIVLDALGIKHRLGEHITLELSINGVTQRKSYILSGYWKGDKVATAQEIWVSKQYCNRVAPVITGETIEEGNDPPVYCCSINFKNQYNIDQKVDALIKRCGFNPKKINISTNSVYADAKIDKNIAFMFILVITIILVSGYLIIYNIFYISVNKDIKFYGLLKTIGTTSRQLKRMVRKQAFVLASIGIPLGLLLGYLTGWILTPFVMKYMGNVRTIAMSFHPFIFIFSAVFTLLTVYLSCFQPCFLVARLSPQEAVKYVDSSESFKRKKKKSYKVTPFHMAFENVKRARKKAIIVIASLSLSLIILNGIYKIITGFNVDLYLSPMISSDFEVRDKSMGFFGKYANIEGVTNAFLNQIKDKKEVNKVGKIYAKKSIQELEGNEYYRIKKHIDDDWNIYTKPQKKELSNNLSNKNSKSLIYGINAYAFHKLEVQKGNIDWKKFQSGDYVIVEEVKIGCDHIPCYKKGDRITLNFGGGKSKTYKVMAIGELPYTISYPYVLSILTQSFYLPEQEYQKQYGDKQPMTVILDVKDSSLRKMTSWMKTYCKKVEPNLIFTSKQMYLTEFNQSLKTVVMVGGTLIIILGIIGILNFINTIATSILARKQEFAMLEAVGMTKKQLKRMLNFEGILYGTISTFFAITVGVPITNLIVKAVVEDSWYYEWRFTVMPIIICFPFLLLVTYIIPNICYKKLAKDSIVERFKLED</sequence>
<organism evidence="9 10">
    <name type="scientific">Anaeromicropila herbilytica</name>
    <dbReference type="NCBI Taxonomy" id="2785025"/>
    <lineage>
        <taxon>Bacteria</taxon>
        <taxon>Bacillati</taxon>
        <taxon>Bacillota</taxon>
        <taxon>Clostridia</taxon>
        <taxon>Lachnospirales</taxon>
        <taxon>Lachnospiraceae</taxon>
        <taxon>Anaeromicropila</taxon>
    </lineage>
</organism>
<dbReference type="RefSeq" id="WP_271714109.1">
    <property type="nucleotide sequence ID" value="NZ_AP024169.1"/>
</dbReference>
<evidence type="ECO:0000256" key="6">
    <source>
        <dbReference type="ARBA" id="ARBA00038076"/>
    </source>
</evidence>
<dbReference type="PANTHER" id="PTHR30572">
    <property type="entry name" value="MEMBRANE COMPONENT OF TRANSPORTER-RELATED"/>
    <property type="match status" value="1"/>
</dbReference>
<evidence type="ECO:0000256" key="5">
    <source>
        <dbReference type="ARBA" id="ARBA00023136"/>
    </source>
</evidence>